<dbReference type="Proteomes" id="UP000694388">
    <property type="component" value="Unplaced"/>
</dbReference>
<evidence type="ECO:0008006" key="11">
    <source>
        <dbReference type="Google" id="ProtNLM"/>
    </source>
</evidence>
<dbReference type="OMA" id="SDERWIP"/>
<evidence type="ECO:0000259" key="7">
    <source>
        <dbReference type="PROSITE" id="PS50207"/>
    </source>
</evidence>
<evidence type="ECO:0000256" key="3">
    <source>
        <dbReference type="ARBA" id="ARBA00022801"/>
    </source>
</evidence>
<dbReference type="InterPro" id="IPR029030">
    <property type="entry name" value="Caspase-like_dom_sf"/>
</dbReference>
<dbReference type="SUPFAM" id="SSF52129">
    <property type="entry name" value="Caspase-like"/>
    <property type="match status" value="1"/>
</dbReference>
<sequence length="291" mass="33597">MDQRTVSVMENEGLSLCLIINNMEFKLCLKARNGAEEDNSKLKECFMKLGFHVVIKRNQTCEEMKKVLKENSKQDHSKRTCFVCVLMSHGDNGNIFATDGEIDIQELISEFYEDCHPSLKEKPKLFFIQACRGEYFDTGKEAKSMGETSLSQLEPAFLFNKERVYPGFLLAYATPQGFVAHRSKCRGSHFIQQMCKQFMKEFDSATGQDILHQLTHVHRDISNTDFNHFDCCTFSNIRMKQIPSFFSTLNENFLWKKVDQKAVAETPYIITQHKRCVIINIIGKKCIKVIL</sequence>
<dbReference type="PROSITE" id="PS50207">
    <property type="entry name" value="CASPASE_P10"/>
    <property type="match status" value="1"/>
</dbReference>
<dbReference type="InterPro" id="IPR016129">
    <property type="entry name" value="Caspase_his_AS"/>
</dbReference>
<dbReference type="InterPro" id="IPR002138">
    <property type="entry name" value="Pept_C14_p10"/>
</dbReference>
<dbReference type="AlphaFoldDB" id="A0A8C4N5Z9"/>
<accession>A0A8C4N5Z9</accession>
<dbReference type="InterPro" id="IPR033139">
    <property type="entry name" value="Caspase_cys_AS"/>
</dbReference>
<keyword evidence="10" id="KW-1185">Reference proteome</keyword>
<dbReference type="PROSITE" id="PS50208">
    <property type="entry name" value="CASPASE_P20"/>
    <property type="match status" value="1"/>
</dbReference>
<dbReference type="Pfam" id="PF00656">
    <property type="entry name" value="Peptidase_C14"/>
    <property type="match status" value="1"/>
</dbReference>
<evidence type="ECO:0000256" key="4">
    <source>
        <dbReference type="ARBA" id="ARBA00022807"/>
    </source>
</evidence>
<reference evidence="9" key="1">
    <citation type="submission" date="2025-08" db="UniProtKB">
        <authorList>
            <consortium name="Ensembl"/>
        </authorList>
    </citation>
    <scope>IDENTIFICATION</scope>
</reference>
<protein>
    <recommendedName>
        <fullName evidence="11">Caspase-3</fullName>
    </recommendedName>
</protein>
<dbReference type="Gene3D" id="3.40.50.1460">
    <property type="match status" value="1"/>
</dbReference>
<evidence type="ECO:0000256" key="1">
    <source>
        <dbReference type="ARBA" id="ARBA00010134"/>
    </source>
</evidence>
<dbReference type="PROSITE" id="PS01121">
    <property type="entry name" value="CASPASE_HIS"/>
    <property type="match status" value="1"/>
</dbReference>
<dbReference type="GO" id="GO:0004197">
    <property type="term" value="F:cysteine-type endopeptidase activity"/>
    <property type="evidence" value="ECO:0007669"/>
    <property type="project" value="InterPro"/>
</dbReference>
<dbReference type="PRINTS" id="PR00376">
    <property type="entry name" value="IL1BCENZYME"/>
</dbReference>
<dbReference type="InterPro" id="IPR002398">
    <property type="entry name" value="Pept_C14"/>
</dbReference>
<keyword evidence="3" id="KW-0378">Hydrolase</keyword>
<dbReference type="Ensembl" id="ENSEBUT00000002159.1">
    <property type="protein sequence ID" value="ENSEBUP00000001823.1"/>
    <property type="gene ID" value="ENSEBUG00000001497.1"/>
</dbReference>
<evidence type="ECO:0000313" key="10">
    <source>
        <dbReference type="Proteomes" id="UP000694388"/>
    </source>
</evidence>
<organism evidence="9 10">
    <name type="scientific">Eptatretus burgeri</name>
    <name type="common">Inshore hagfish</name>
    <dbReference type="NCBI Taxonomy" id="7764"/>
    <lineage>
        <taxon>Eukaryota</taxon>
        <taxon>Metazoa</taxon>
        <taxon>Chordata</taxon>
        <taxon>Craniata</taxon>
        <taxon>Vertebrata</taxon>
        <taxon>Cyclostomata</taxon>
        <taxon>Myxini</taxon>
        <taxon>Myxiniformes</taxon>
        <taxon>Myxinidae</taxon>
        <taxon>Eptatretinae</taxon>
        <taxon>Eptatretus</taxon>
    </lineage>
</organism>
<comment type="similarity">
    <text evidence="1 6">Belongs to the peptidase C14A family.</text>
</comment>
<dbReference type="InterPro" id="IPR001309">
    <property type="entry name" value="Pept_C14_p20"/>
</dbReference>
<proteinExistence type="inferred from homology"/>
<keyword evidence="2" id="KW-0645">Protease</keyword>
<reference evidence="9" key="2">
    <citation type="submission" date="2025-09" db="UniProtKB">
        <authorList>
            <consortium name="Ensembl"/>
        </authorList>
    </citation>
    <scope>IDENTIFICATION</scope>
</reference>
<evidence type="ECO:0000256" key="2">
    <source>
        <dbReference type="ARBA" id="ARBA00022670"/>
    </source>
</evidence>
<evidence type="ECO:0000259" key="8">
    <source>
        <dbReference type="PROSITE" id="PS50208"/>
    </source>
</evidence>
<dbReference type="CDD" id="cd00032">
    <property type="entry name" value="CASc"/>
    <property type="match status" value="1"/>
</dbReference>
<name>A0A8C4N5Z9_EPTBU</name>
<dbReference type="InterPro" id="IPR015917">
    <property type="entry name" value="Pept_C14A"/>
</dbReference>
<feature type="domain" description="Caspase family p20" evidence="8">
    <location>
        <begin position="13"/>
        <end position="135"/>
    </location>
</feature>
<dbReference type="PANTHER" id="PTHR10454">
    <property type="entry name" value="CASPASE"/>
    <property type="match status" value="1"/>
</dbReference>
<dbReference type="GO" id="GO:0006508">
    <property type="term" value="P:proteolysis"/>
    <property type="evidence" value="ECO:0007669"/>
    <property type="project" value="UniProtKB-KW"/>
</dbReference>
<keyword evidence="4" id="KW-0788">Thiol protease</keyword>
<keyword evidence="5" id="KW-0865">Zymogen</keyword>
<dbReference type="PROSITE" id="PS01122">
    <property type="entry name" value="CASPASE_CYS"/>
    <property type="match status" value="1"/>
</dbReference>
<evidence type="ECO:0000256" key="6">
    <source>
        <dbReference type="RuleBase" id="RU003971"/>
    </source>
</evidence>
<dbReference type="GeneTree" id="ENSGT00940000153232"/>
<dbReference type="SMART" id="SM00115">
    <property type="entry name" value="CASc"/>
    <property type="match status" value="1"/>
</dbReference>
<evidence type="ECO:0000313" key="9">
    <source>
        <dbReference type="Ensembl" id="ENSEBUP00000001823.1"/>
    </source>
</evidence>
<dbReference type="PANTHER" id="PTHR10454:SF210">
    <property type="entry name" value="CASPASE-2"/>
    <property type="match status" value="1"/>
</dbReference>
<dbReference type="InterPro" id="IPR011600">
    <property type="entry name" value="Pept_C14_caspase"/>
</dbReference>
<feature type="domain" description="Caspase family p10" evidence="7">
    <location>
        <begin position="158"/>
        <end position="257"/>
    </location>
</feature>
<evidence type="ECO:0000256" key="5">
    <source>
        <dbReference type="ARBA" id="ARBA00023145"/>
    </source>
</evidence>